<reference evidence="1 2" key="1">
    <citation type="submission" date="2020-11" db="EMBL/GenBank/DDBJ databases">
        <title>Hymenobacter sp.</title>
        <authorList>
            <person name="Kim M.K."/>
        </authorList>
    </citation>
    <scope>NUCLEOTIDE SEQUENCE [LARGE SCALE GENOMIC DNA]</scope>
    <source>
        <strain evidence="1 2">BT594</strain>
    </source>
</reference>
<keyword evidence="2" id="KW-1185">Reference proteome</keyword>
<sequence length="332" mass="38782">MPTSYDVTSDQLYTRPVVEEYRRHKVRTVRVLQQRTDERHRDVVPPFTLATYQECDAQGRTVRRYWAENGHLTQRMDLEYTAADELRMATVFRRLSVPADTTLLGRVWLPASCTHYPPLPGTGIAALWSERTGDWEPYERSQTWKQRDTTYVVTRSYRTGKVKTIDRSYYEGAGETLWRNDKLTFNDSGLREAQYDYMRLNKKQVLEIGQLDFRKEFIDYIAAHPQAGPLQADQVTAWQDDLARHAKGHRLPLFTQSYAASGGVLVSDGYGRRSTFRRNEQGQVLESQHYLYNELVRLTKYTYLPNGLLDRLVSYDKQGQLTGTAQYRYGYW</sequence>
<dbReference type="Proteomes" id="UP000601099">
    <property type="component" value="Unassembled WGS sequence"/>
</dbReference>
<comment type="caution">
    <text evidence="1">The sequence shown here is derived from an EMBL/GenBank/DDBJ whole genome shotgun (WGS) entry which is preliminary data.</text>
</comment>
<evidence type="ECO:0000313" key="2">
    <source>
        <dbReference type="Proteomes" id="UP000601099"/>
    </source>
</evidence>
<name>A0ABS0KXI0_9BACT</name>
<gene>
    <name evidence="1" type="ORF">I5L79_03275</name>
</gene>
<proteinExistence type="predicted"/>
<dbReference type="EMBL" id="JADWYK010000001">
    <property type="protein sequence ID" value="MBG8552549.1"/>
    <property type="molecule type" value="Genomic_DNA"/>
</dbReference>
<organism evidence="1 2">
    <name type="scientific">Hymenobacter guriensis</name>
    <dbReference type="NCBI Taxonomy" id="2793065"/>
    <lineage>
        <taxon>Bacteria</taxon>
        <taxon>Pseudomonadati</taxon>
        <taxon>Bacteroidota</taxon>
        <taxon>Cytophagia</taxon>
        <taxon>Cytophagales</taxon>
        <taxon>Hymenobacteraceae</taxon>
        <taxon>Hymenobacter</taxon>
    </lineage>
</organism>
<evidence type="ECO:0008006" key="3">
    <source>
        <dbReference type="Google" id="ProtNLM"/>
    </source>
</evidence>
<protein>
    <recommendedName>
        <fullName evidence="3">RHS repeat protein</fullName>
    </recommendedName>
</protein>
<evidence type="ECO:0000313" key="1">
    <source>
        <dbReference type="EMBL" id="MBG8552549.1"/>
    </source>
</evidence>
<accession>A0ABS0KXI0</accession>
<dbReference type="RefSeq" id="WP_196953576.1">
    <property type="nucleotide sequence ID" value="NZ_JADWYK010000001.1"/>
</dbReference>